<name>A0A433RYV8_9BACL</name>
<sequence>MWCFHNGMYVKAEDLRISPFDHGYLYGLGVFETLRTYDSKPFLWHEHFTRMQEALSVYHIQLPYTEQELHDVIMELNVRNGGDDGYFRINVSAGEAGIGLAKTTYDEPTVIVFRKPLELPPRGTEKNAVWLDTVRNSPEQHTRFKSHHYANNIVARFEIPSLASLEGFFLNDQGYVAEGITSNIFWVTDGIIYTPALSTGILPGITRAHVMTLAPVIEGTFTKEDMLRADECFITTSIQELIPIRAVGDKQFAGRDGAVYQALHARYIETIKES</sequence>
<dbReference type="Gene3D" id="3.20.10.10">
    <property type="entry name" value="D-amino Acid Aminotransferase, subunit A, domain 2"/>
    <property type="match status" value="1"/>
</dbReference>
<dbReference type="InterPro" id="IPR043132">
    <property type="entry name" value="BCAT-like_C"/>
</dbReference>
<dbReference type="GO" id="GO:0005829">
    <property type="term" value="C:cytosol"/>
    <property type="evidence" value="ECO:0007669"/>
    <property type="project" value="TreeGrafter"/>
</dbReference>
<dbReference type="Pfam" id="PF01063">
    <property type="entry name" value="Aminotran_4"/>
    <property type="match status" value="1"/>
</dbReference>
<dbReference type="InterPro" id="IPR036038">
    <property type="entry name" value="Aminotransferase-like"/>
</dbReference>
<dbReference type="AlphaFoldDB" id="A0A433RYV8"/>
<dbReference type="GO" id="GO:0046394">
    <property type="term" value="P:carboxylic acid biosynthetic process"/>
    <property type="evidence" value="ECO:0007669"/>
    <property type="project" value="UniProtKB-ARBA"/>
</dbReference>
<evidence type="ECO:0000256" key="1">
    <source>
        <dbReference type="ARBA" id="ARBA00001933"/>
    </source>
</evidence>
<dbReference type="PROSITE" id="PS00770">
    <property type="entry name" value="AA_TRANSFER_CLASS_4"/>
    <property type="match status" value="1"/>
</dbReference>
<protein>
    <submittedName>
        <fullName evidence="7">4-amino-4-deoxychorismate lyase</fullName>
    </submittedName>
</protein>
<reference evidence="7 8" key="1">
    <citation type="submission" date="2014-11" db="EMBL/GenBank/DDBJ databases">
        <title>Genome sequence and analysis of novel Kurthia sp.</title>
        <authorList>
            <person name="Lawson J.N."/>
            <person name="Gonzalez J.E."/>
            <person name="Rinauldi L."/>
            <person name="Xuan Z."/>
            <person name="Firman A."/>
            <person name="Shaddox L."/>
            <person name="Trudeau A."/>
            <person name="Shah S."/>
            <person name="Reiman D."/>
        </authorList>
    </citation>
    <scope>NUCLEOTIDE SEQUENCE [LARGE SCALE GENOMIC DNA]</scope>
    <source>
        <strain evidence="7 8">3B1D</strain>
    </source>
</reference>
<accession>A0A433RYV8</accession>
<organism evidence="7 8">
    <name type="scientific">Candidatus Kurthia intestinigallinarum</name>
    <dbReference type="NCBI Taxonomy" id="1562256"/>
    <lineage>
        <taxon>Bacteria</taxon>
        <taxon>Bacillati</taxon>
        <taxon>Bacillota</taxon>
        <taxon>Bacilli</taxon>
        <taxon>Bacillales</taxon>
        <taxon>Caryophanaceae</taxon>
        <taxon>Kurthia</taxon>
    </lineage>
</organism>
<comment type="similarity">
    <text evidence="2 5">Belongs to the class-IV pyridoxal-phosphate-dependent aminotransferase family.</text>
</comment>
<keyword evidence="4 6" id="KW-0663">Pyridoxal phosphate</keyword>
<dbReference type="PANTHER" id="PTHR42743">
    <property type="entry name" value="AMINO-ACID AMINOTRANSFERASE"/>
    <property type="match status" value="1"/>
</dbReference>
<dbReference type="SUPFAM" id="SSF56752">
    <property type="entry name" value="D-aminoacid aminotransferase-like PLP-dependent enzymes"/>
    <property type="match status" value="1"/>
</dbReference>
<dbReference type="InterPro" id="IPR050571">
    <property type="entry name" value="Class-IV_PLP-Dep_Aminotrnsfr"/>
</dbReference>
<dbReference type="FunFam" id="3.20.10.10:FF:000002">
    <property type="entry name" value="D-alanine aminotransferase"/>
    <property type="match status" value="1"/>
</dbReference>
<evidence type="ECO:0000256" key="2">
    <source>
        <dbReference type="ARBA" id="ARBA00009320"/>
    </source>
</evidence>
<keyword evidence="8" id="KW-1185">Reference proteome</keyword>
<dbReference type="GO" id="GO:0008652">
    <property type="term" value="P:amino acid biosynthetic process"/>
    <property type="evidence" value="ECO:0007669"/>
    <property type="project" value="UniProtKB-ARBA"/>
</dbReference>
<dbReference type="Proteomes" id="UP000288623">
    <property type="component" value="Unassembled WGS sequence"/>
</dbReference>
<evidence type="ECO:0000313" key="7">
    <source>
        <dbReference type="EMBL" id="RUS58483.1"/>
    </source>
</evidence>
<evidence type="ECO:0000313" key="8">
    <source>
        <dbReference type="Proteomes" id="UP000288623"/>
    </source>
</evidence>
<comment type="caution">
    <text evidence="7">The sequence shown here is derived from an EMBL/GenBank/DDBJ whole genome shotgun (WGS) entry which is preliminary data.</text>
</comment>
<comment type="cofactor">
    <cofactor evidence="1 6">
        <name>pyridoxal 5'-phosphate</name>
        <dbReference type="ChEBI" id="CHEBI:597326"/>
    </cofactor>
</comment>
<gene>
    <name evidence="7" type="ORF">QI30_00250</name>
</gene>
<proteinExistence type="inferred from homology"/>
<comment type="subunit">
    <text evidence="3">Homodimer.</text>
</comment>
<dbReference type="EMBL" id="JTFC01000001">
    <property type="protein sequence ID" value="RUS58483.1"/>
    <property type="molecule type" value="Genomic_DNA"/>
</dbReference>
<evidence type="ECO:0000256" key="3">
    <source>
        <dbReference type="ARBA" id="ARBA00011738"/>
    </source>
</evidence>
<evidence type="ECO:0000256" key="6">
    <source>
        <dbReference type="RuleBase" id="RU004516"/>
    </source>
</evidence>
<dbReference type="RefSeq" id="WP_126988963.1">
    <property type="nucleotide sequence ID" value="NZ_JTFC01000001.1"/>
</dbReference>
<dbReference type="Gene3D" id="3.30.470.10">
    <property type="match status" value="1"/>
</dbReference>
<dbReference type="PANTHER" id="PTHR42743:SF11">
    <property type="entry name" value="AMINODEOXYCHORISMATE LYASE"/>
    <property type="match status" value="1"/>
</dbReference>
<dbReference type="OrthoDB" id="9805628at2"/>
<dbReference type="InterPro" id="IPR018300">
    <property type="entry name" value="Aminotrans_IV_CS"/>
</dbReference>
<dbReference type="InterPro" id="IPR001544">
    <property type="entry name" value="Aminotrans_IV"/>
</dbReference>
<keyword evidence="7" id="KW-0456">Lyase</keyword>
<dbReference type="NCBIfam" id="NF005800">
    <property type="entry name" value="PRK07650.1"/>
    <property type="match status" value="1"/>
</dbReference>
<dbReference type="CDD" id="cd00449">
    <property type="entry name" value="PLPDE_IV"/>
    <property type="match status" value="1"/>
</dbReference>
<dbReference type="GO" id="GO:0016829">
    <property type="term" value="F:lyase activity"/>
    <property type="evidence" value="ECO:0007669"/>
    <property type="project" value="UniProtKB-KW"/>
</dbReference>
<evidence type="ECO:0000256" key="5">
    <source>
        <dbReference type="RuleBase" id="RU004106"/>
    </source>
</evidence>
<dbReference type="InterPro" id="IPR043131">
    <property type="entry name" value="BCAT-like_N"/>
</dbReference>
<evidence type="ECO:0000256" key="4">
    <source>
        <dbReference type="ARBA" id="ARBA00022898"/>
    </source>
</evidence>